<organism evidence="2 3">
    <name type="scientific">Spodoptera exigua</name>
    <name type="common">Beet armyworm</name>
    <name type="synonym">Noctua fulgens</name>
    <dbReference type="NCBI Taxonomy" id="7107"/>
    <lineage>
        <taxon>Eukaryota</taxon>
        <taxon>Metazoa</taxon>
        <taxon>Ecdysozoa</taxon>
        <taxon>Arthropoda</taxon>
        <taxon>Hexapoda</taxon>
        <taxon>Insecta</taxon>
        <taxon>Pterygota</taxon>
        <taxon>Neoptera</taxon>
        <taxon>Endopterygota</taxon>
        <taxon>Lepidoptera</taxon>
        <taxon>Glossata</taxon>
        <taxon>Ditrysia</taxon>
        <taxon>Noctuoidea</taxon>
        <taxon>Noctuidae</taxon>
        <taxon>Amphipyrinae</taxon>
        <taxon>Spodoptera</taxon>
    </lineage>
</organism>
<evidence type="ECO:0000256" key="1">
    <source>
        <dbReference type="SAM" id="MobiDB-lite"/>
    </source>
</evidence>
<gene>
    <name evidence="2" type="ORF">HF086_000709</name>
</gene>
<feature type="region of interest" description="Disordered" evidence="1">
    <location>
        <begin position="64"/>
        <end position="97"/>
    </location>
</feature>
<evidence type="ECO:0000313" key="2">
    <source>
        <dbReference type="EMBL" id="KAH9630496.1"/>
    </source>
</evidence>
<dbReference type="Proteomes" id="UP000814243">
    <property type="component" value="Unassembled WGS sequence"/>
</dbReference>
<name>A0A922S9W4_SPOEX</name>
<sequence length="300" mass="33384">MTMTLRRSDSLPTQFPATSVRTETDDRAEKIPDSYTVPNFSETPAREEIVATWKSLHSDVKRIKNGVTPKNDQPSCSNDKTDHVSQKSTSVFPTHSKHGRKRITYDNRQDEIISRENNRCATFLLDTGQGDFEEGGKDSAHRRRSLLHRLLSWRTPECECREKFTPKYQPSPRLRPEDLLCTCGVSGNRIKLPNKSKQNPERGRSKSVGYEAAREVAQFRRCASAGATVGVETAAALRARAALTLARRYYPEGGWGWTITVVGTIVQVLSHGLQLGGGTGPIACTAAIKYHVSPLYTHGE</sequence>
<accession>A0A922S9W4</accession>
<dbReference type="EMBL" id="JACEFF010000821">
    <property type="protein sequence ID" value="KAH9630496.1"/>
    <property type="molecule type" value="Genomic_DNA"/>
</dbReference>
<proteinExistence type="predicted"/>
<evidence type="ECO:0000313" key="3">
    <source>
        <dbReference type="Proteomes" id="UP000814243"/>
    </source>
</evidence>
<feature type="compositionally biased region" description="Basic and acidic residues" evidence="1">
    <location>
        <begin position="22"/>
        <end position="31"/>
    </location>
</feature>
<dbReference type="AlphaFoldDB" id="A0A922S9W4"/>
<comment type="caution">
    <text evidence="2">The sequence shown here is derived from an EMBL/GenBank/DDBJ whole genome shotgun (WGS) entry which is preliminary data.</text>
</comment>
<feature type="compositionally biased region" description="Polar residues" evidence="1">
    <location>
        <begin position="1"/>
        <end position="21"/>
    </location>
</feature>
<feature type="region of interest" description="Disordered" evidence="1">
    <location>
        <begin position="1"/>
        <end position="31"/>
    </location>
</feature>
<reference evidence="2" key="1">
    <citation type="journal article" date="2021" name="G3 (Bethesda)">
        <title>Genome and transcriptome analysis of the beet armyworm Spodoptera exigua reveals targets for pest control. .</title>
        <authorList>
            <person name="Simon S."/>
            <person name="Breeschoten T."/>
            <person name="Jansen H.J."/>
            <person name="Dirks R.P."/>
            <person name="Schranz M.E."/>
            <person name="Ros V.I.D."/>
        </authorList>
    </citation>
    <scope>NUCLEOTIDE SEQUENCE</scope>
    <source>
        <strain evidence="2">TB_SE_WUR_2020</strain>
    </source>
</reference>
<protein>
    <submittedName>
        <fullName evidence="2">Uncharacterized protein</fullName>
    </submittedName>
</protein>
<feature type="compositionally biased region" description="Polar residues" evidence="1">
    <location>
        <begin position="68"/>
        <end position="78"/>
    </location>
</feature>